<proteinExistence type="predicted"/>
<dbReference type="AlphaFoldDB" id="A0A2K9NNR7"/>
<organism evidence="1 2">
    <name type="scientific">Bacteriovorax stolpii</name>
    <name type="common">Bdellovibrio stolpii</name>
    <dbReference type="NCBI Taxonomy" id="960"/>
    <lineage>
        <taxon>Bacteria</taxon>
        <taxon>Pseudomonadati</taxon>
        <taxon>Bdellovibrionota</taxon>
        <taxon>Bacteriovoracia</taxon>
        <taxon>Bacteriovoracales</taxon>
        <taxon>Bacteriovoracaceae</taxon>
        <taxon>Bacteriovorax</taxon>
    </lineage>
</organism>
<gene>
    <name evidence="1" type="ORF">C0V70_03270</name>
</gene>
<accession>A0A2K9NNR7</accession>
<dbReference type="RefSeq" id="WP_102242438.1">
    <property type="nucleotide sequence ID" value="NZ_CP025704.1"/>
</dbReference>
<keyword evidence="2" id="KW-1185">Reference proteome</keyword>
<dbReference type="OrthoDB" id="5293004at2"/>
<dbReference type="Pfam" id="PF07238">
    <property type="entry name" value="PilZ"/>
    <property type="match status" value="1"/>
</dbReference>
<dbReference type="KEGG" id="bsto:C0V70_03270"/>
<sequence>MSDFKVLDFNKKKADTIEQKRRAFNRIVFQNFLGAYSVIDDNGSIYPVTMVDIAGDGCSFQVPWNPRTDKKLAQGFEVNMRMYFTNASYIPVIMSVRHGKEVLGKDGNTYMQYGCEFDKSVASFEAMQSFIDFIYKFAEHSAIDKGDTKVYFK</sequence>
<dbReference type="InterPro" id="IPR009875">
    <property type="entry name" value="PilZ_domain"/>
</dbReference>
<name>A0A2K9NNR7_BACTC</name>
<dbReference type="GO" id="GO:0035438">
    <property type="term" value="F:cyclic-di-GMP binding"/>
    <property type="evidence" value="ECO:0007669"/>
    <property type="project" value="InterPro"/>
</dbReference>
<evidence type="ECO:0000313" key="2">
    <source>
        <dbReference type="Proteomes" id="UP000235584"/>
    </source>
</evidence>
<reference evidence="1 2" key="1">
    <citation type="submission" date="2018-01" db="EMBL/GenBank/DDBJ databases">
        <title>Complete genome sequence of Bacteriovorax stolpii DSM12778.</title>
        <authorList>
            <person name="Tang B."/>
            <person name="Chang J."/>
        </authorList>
    </citation>
    <scope>NUCLEOTIDE SEQUENCE [LARGE SCALE GENOMIC DNA]</scope>
    <source>
        <strain evidence="1 2">DSM 12778</strain>
    </source>
</reference>
<protein>
    <submittedName>
        <fullName evidence="1">Uncharacterized protein</fullName>
    </submittedName>
</protein>
<dbReference type="Proteomes" id="UP000235584">
    <property type="component" value="Chromosome"/>
</dbReference>
<dbReference type="EMBL" id="CP025704">
    <property type="protein sequence ID" value="AUN97143.1"/>
    <property type="molecule type" value="Genomic_DNA"/>
</dbReference>
<evidence type="ECO:0000313" key="1">
    <source>
        <dbReference type="EMBL" id="AUN97143.1"/>
    </source>
</evidence>